<evidence type="ECO:0000256" key="1">
    <source>
        <dbReference type="SAM" id="MobiDB-lite"/>
    </source>
</evidence>
<evidence type="ECO:0000313" key="3">
    <source>
        <dbReference type="EMBL" id="MBW32521.1"/>
    </source>
</evidence>
<accession>A0A2M3ZVH4</accession>
<protein>
    <submittedName>
        <fullName evidence="3">Putative secreted peptide</fullName>
    </submittedName>
</protein>
<dbReference type="EMBL" id="GGFM01011770">
    <property type="protein sequence ID" value="MBW32521.1"/>
    <property type="molecule type" value="Transcribed_RNA"/>
</dbReference>
<feature type="region of interest" description="Disordered" evidence="1">
    <location>
        <begin position="102"/>
        <end position="126"/>
    </location>
</feature>
<proteinExistence type="predicted"/>
<feature type="signal peptide" evidence="2">
    <location>
        <begin position="1"/>
        <end position="18"/>
    </location>
</feature>
<keyword evidence="2" id="KW-0732">Signal</keyword>
<dbReference type="AlphaFoldDB" id="A0A2M3ZVH4"/>
<reference evidence="3" key="1">
    <citation type="submission" date="2018-01" db="EMBL/GenBank/DDBJ databases">
        <title>An insight into the sialome of Amazonian anophelines.</title>
        <authorList>
            <person name="Ribeiro J.M."/>
            <person name="Scarpassa V."/>
            <person name="Calvo E."/>
        </authorList>
    </citation>
    <scope>NUCLEOTIDE SEQUENCE</scope>
    <source>
        <tissue evidence="3">Salivary glands</tissue>
    </source>
</reference>
<feature type="chain" id="PRO_5014740177" evidence="2">
    <location>
        <begin position="19"/>
        <end position="126"/>
    </location>
</feature>
<evidence type="ECO:0000256" key="2">
    <source>
        <dbReference type="SAM" id="SignalP"/>
    </source>
</evidence>
<name>A0A2M3ZVH4_9DIPT</name>
<organism evidence="3">
    <name type="scientific">Anopheles braziliensis</name>
    <dbReference type="NCBI Taxonomy" id="58242"/>
    <lineage>
        <taxon>Eukaryota</taxon>
        <taxon>Metazoa</taxon>
        <taxon>Ecdysozoa</taxon>
        <taxon>Arthropoda</taxon>
        <taxon>Hexapoda</taxon>
        <taxon>Insecta</taxon>
        <taxon>Pterygota</taxon>
        <taxon>Neoptera</taxon>
        <taxon>Endopterygota</taxon>
        <taxon>Diptera</taxon>
        <taxon>Nematocera</taxon>
        <taxon>Culicoidea</taxon>
        <taxon>Culicidae</taxon>
        <taxon>Anophelinae</taxon>
        <taxon>Anopheles</taxon>
    </lineage>
</organism>
<sequence length="126" mass="13892">MRWVVVVCRLTVSTLIYGRYTVATNPLCTPPPPHCTTNAPHWGRDARRHRARLLSRDANPAGTSPLLVGSNSFGTVARRHRDQPGQRQQQQLSIECGILCNPPPNRSSSSSGRPAHTTLFLRQSGN</sequence>